<evidence type="ECO:0000256" key="10">
    <source>
        <dbReference type="ARBA" id="ARBA00023128"/>
    </source>
</evidence>
<evidence type="ECO:0000256" key="6">
    <source>
        <dbReference type="ARBA" id="ARBA00022692"/>
    </source>
</evidence>
<evidence type="ECO:0000256" key="9">
    <source>
        <dbReference type="ARBA" id="ARBA00023075"/>
    </source>
</evidence>
<evidence type="ECO:0000256" key="13">
    <source>
        <dbReference type="RuleBase" id="RU000473"/>
    </source>
</evidence>
<comment type="similarity">
    <text evidence="3 12">Belongs to the complex I subunit 1 family.</text>
</comment>
<evidence type="ECO:0000256" key="4">
    <source>
        <dbReference type="ARBA" id="ARBA00021009"/>
    </source>
</evidence>
<gene>
    <name evidence="15" type="primary">nad1</name>
</gene>
<keyword evidence="8 14" id="KW-1133">Transmembrane helix</keyword>
<reference evidence="15" key="1">
    <citation type="journal article" date="2017" name="Genome Biol. Evol.">
        <title>The mitochondrial genome of the guanaco louse, Microthoracius praelongiceps: insights into the ancestral mitochondrial karyotype of sucking lice (Anoplura, Insecta).</title>
        <authorList>
            <person name="Shao R."/>
            <person name="Li H."/>
            <person name="Barker S.C."/>
            <person name="Song S."/>
        </authorList>
    </citation>
    <scope>NUCLEOTIDE SEQUENCE</scope>
</reference>
<protein>
    <recommendedName>
        <fullName evidence="4 13">NADH-ubiquinone oxidoreductase chain 1</fullName>
        <ecNumber evidence="13">7.1.1.2</ecNumber>
    </recommendedName>
</protein>
<geneLocation type="mitochondrion" evidence="15"/>
<dbReference type="GO" id="GO:0003954">
    <property type="term" value="F:NADH dehydrogenase activity"/>
    <property type="evidence" value="ECO:0007669"/>
    <property type="project" value="TreeGrafter"/>
</dbReference>
<keyword evidence="12" id="KW-0520">NAD</keyword>
<evidence type="ECO:0000256" key="14">
    <source>
        <dbReference type="SAM" id="Phobius"/>
    </source>
</evidence>
<evidence type="ECO:0000256" key="11">
    <source>
        <dbReference type="ARBA" id="ARBA00023136"/>
    </source>
</evidence>
<feature type="transmembrane region" description="Helical" evidence="14">
    <location>
        <begin position="104"/>
        <end position="127"/>
    </location>
</feature>
<dbReference type="GO" id="GO:0005743">
    <property type="term" value="C:mitochondrial inner membrane"/>
    <property type="evidence" value="ECO:0007669"/>
    <property type="project" value="UniProtKB-SubCell"/>
</dbReference>
<evidence type="ECO:0000256" key="7">
    <source>
        <dbReference type="ARBA" id="ARBA00022792"/>
    </source>
</evidence>
<keyword evidence="5" id="KW-0813">Transport</keyword>
<accession>A0A1S5XVR8</accession>
<keyword evidence="6 12" id="KW-0812">Transmembrane</keyword>
<dbReference type="PANTHER" id="PTHR11432:SF3">
    <property type="entry name" value="NADH-UBIQUINONE OXIDOREDUCTASE CHAIN 1"/>
    <property type="match status" value="1"/>
</dbReference>
<dbReference type="PROSITE" id="PS00668">
    <property type="entry name" value="COMPLEX1_ND1_2"/>
    <property type="match status" value="1"/>
</dbReference>
<comment type="catalytic activity">
    <reaction evidence="13">
        <text>a ubiquinone + NADH + 5 H(+)(in) = a ubiquinol + NAD(+) + 4 H(+)(out)</text>
        <dbReference type="Rhea" id="RHEA:29091"/>
        <dbReference type="Rhea" id="RHEA-COMP:9565"/>
        <dbReference type="Rhea" id="RHEA-COMP:9566"/>
        <dbReference type="ChEBI" id="CHEBI:15378"/>
        <dbReference type="ChEBI" id="CHEBI:16389"/>
        <dbReference type="ChEBI" id="CHEBI:17976"/>
        <dbReference type="ChEBI" id="CHEBI:57540"/>
        <dbReference type="ChEBI" id="CHEBI:57945"/>
        <dbReference type="EC" id="7.1.1.2"/>
    </reaction>
</comment>
<sequence>MWSLLVIQAISLIASVFLIVAFFSLFERQFLGSTQIRFGPHKVMISGLSQPIADAIKLLSKLYQRPHFGFWGLYWIGPSLMVFLGGFVWFSLPLPFSPWWPTVGGLMIFLVLSMSVYGTIFSGWFSFSKYGVLGAIRSVTQAISFEIVFTYSFFLALLSIQSFKMSSFINNWPIFIVTPWVGVVLFISLVAESGRSPFDLSESESELVSGYTIEYGSIHYTTIFLGENISVIFSSWFLASVVFGLCNGLTIMALCCLFIWLRATVPRIRYDQMMEVCWIVILPFMVNSTFTFTLIIF</sequence>
<dbReference type="EC" id="7.1.1.2" evidence="13"/>
<dbReference type="GO" id="GO:0008137">
    <property type="term" value="F:NADH dehydrogenase (ubiquinone) activity"/>
    <property type="evidence" value="ECO:0007669"/>
    <property type="project" value="UniProtKB-EC"/>
</dbReference>
<evidence type="ECO:0000256" key="8">
    <source>
        <dbReference type="ARBA" id="ARBA00022989"/>
    </source>
</evidence>
<dbReference type="InterPro" id="IPR018086">
    <property type="entry name" value="NADH_UbQ_OxRdtase_su1_CS"/>
</dbReference>
<feature type="transmembrane region" description="Helical" evidence="14">
    <location>
        <begin position="6"/>
        <end position="26"/>
    </location>
</feature>
<evidence type="ECO:0000256" key="3">
    <source>
        <dbReference type="ARBA" id="ARBA00010535"/>
    </source>
</evidence>
<comment type="function">
    <text evidence="1">Core subunit of the mitochondrial membrane respiratory chain NADH dehydrogenase (Complex I) that is believed to belong to the minimal assembly required for catalysis. Complex I functions in the transfer of electrons from NADH to the respiratory chain. The immediate electron acceptor for the enzyme is believed to be ubiquinone.</text>
</comment>
<proteinExistence type="inferred from homology"/>
<dbReference type="InterPro" id="IPR001694">
    <property type="entry name" value="NADH_UbQ_OxRdtase_su1/FPO"/>
</dbReference>
<evidence type="ECO:0000256" key="1">
    <source>
        <dbReference type="ARBA" id="ARBA00003257"/>
    </source>
</evidence>
<keyword evidence="11 14" id="KW-0472">Membrane</keyword>
<evidence type="ECO:0000313" key="15">
    <source>
        <dbReference type="EMBL" id="AQQ72796.1"/>
    </source>
</evidence>
<dbReference type="Pfam" id="PF00146">
    <property type="entry name" value="NADHdh"/>
    <property type="match status" value="1"/>
</dbReference>
<feature type="transmembrane region" description="Helical" evidence="14">
    <location>
        <begin position="172"/>
        <end position="191"/>
    </location>
</feature>
<dbReference type="GO" id="GO:0009060">
    <property type="term" value="P:aerobic respiration"/>
    <property type="evidence" value="ECO:0007669"/>
    <property type="project" value="TreeGrafter"/>
</dbReference>
<dbReference type="EMBL" id="KX090383">
    <property type="protein sequence ID" value="AQQ72796.1"/>
    <property type="molecule type" value="Genomic_DNA"/>
</dbReference>
<dbReference type="AlphaFoldDB" id="A0A1S5XVR8"/>
<keyword evidence="7" id="KW-0999">Mitochondrion inner membrane</keyword>
<organism evidence="15">
    <name type="scientific">Microthoracius praelongiceps</name>
    <dbReference type="NCBI Taxonomy" id="1958934"/>
    <lineage>
        <taxon>Eukaryota</taxon>
        <taxon>Metazoa</taxon>
        <taxon>Ecdysozoa</taxon>
        <taxon>Arthropoda</taxon>
        <taxon>Hexapoda</taxon>
        <taxon>Insecta</taxon>
        <taxon>Pterygota</taxon>
        <taxon>Neoptera</taxon>
        <taxon>Paraneoptera</taxon>
        <taxon>Psocodea</taxon>
        <taxon>Troctomorpha</taxon>
        <taxon>Phthiraptera</taxon>
        <taxon>Anoplura</taxon>
        <taxon>Microthoraciidae</taxon>
        <taxon>Microthoracius</taxon>
    </lineage>
</organism>
<name>A0A1S5XVR8_9NEOP</name>
<evidence type="ECO:0000256" key="2">
    <source>
        <dbReference type="ARBA" id="ARBA00004448"/>
    </source>
</evidence>
<comment type="subcellular location">
    <subcellularLocation>
        <location evidence="2 12">Mitochondrion inner membrane</location>
        <topology evidence="2 12">Multi-pass membrane protein</topology>
    </subcellularLocation>
</comment>
<keyword evidence="10 13" id="KW-0496">Mitochondrion</keyword>
<dbReference type="PANTHER" id="PTHR11432">
    <property type="entry name" value="NADH DEHYDROGENASE SUBUNIT 1"/>
    <property type="match status" value="1"/>
</dbReference>
<feature type="transmembrane region" description="Helical" evidence="14">
    <location>
        <begin position="236"/>
        <end position="261"/>
    </location>
</feature>
<keyword evidence="9 13" id="KW-0830">Ubiquinone</keyword>
<feature type="transmembrane region" description="Helical" evidence="14">
    <location>
        <begin position="68"/>
        <end position="92"/>
    </location>
</feature>
<evidence type="ECO:0000256" key="5">
    <source>
        <dbReference type="ARBA" id="ARBA00022448"/>
    </source>
</evidence>
<evidence type="ECO:0000256" key="12">
    <source>
        <dbReference type="RuleBase" id="RU000471"/>
    </source>
</evidence>
<feature type="transmembrane region" description="Helical" evidence="14">
    <location>
        <begin position="273"/>
        <end position="296"/>
    </location>
</feature>